<evidence type="ECO:0000313" key="2">
    <source>
        <dbReference type="EMBL" id="CAD7026949.1"/>
    </source>
</evidence>
<organism evidence="2 3">
    <name type="scientific">Pseudorhizobium endolithicum</name>
    <dbReference type="NCBI Taxonomy" id="1191678"/>
    <lineage>
        <taxon>Bacteria</taxon>
        <taxon>Pseudomonadati</taxon>
        <taxon>Pseudomonadota</taxon>
        <taxon>Alphaproteobacteria</taxon>
        <taxon>Hyphomicrobiales</taxon>
        <taxon>Rhizobiaceae</taxon>
        <taxon>Rhizobium/Agrobacterium group</taxon>
        <taxon>Pseudorhizobium</taxon>
    </lineage>
</organism>
<dbReference type="InterPro" id="IPR029060">
    <property type="entry name" value="PIN-like_dom_sf"/>
</dbReference>
<reference evidence="2 3" key="1">
    <citation type="submission" date="2020-11" db="EMBL/GenBank/DDBJ databases">
        <authorList>
            <person name="Lassalle F."/>
        </authorList>
    </citation>
    <scope>NUCLEOTIDE SEQUENCE [LARGE SCALE GENOMIC DNA]</scope>
    <source>
        <strain evidence="2 3">JC140</strain>
    </source>
</reference>
<dbReference type="EMBL" id="CABFWF030000006">
    <property type="protein sequence ID" value="CAD7026949.1"/>
    <property type="molecule type" value="Genomic_DNA"/>
</dbReference>
<dbReference type="Pfam" id="PF01850">
    <property type="entry name" value="PIN"/>
    <property type="match status" value="1"/>
</dbReference>
<dbReference type="SUPFAM" id="SSF88723">
    <property type="entry name" value="PIN domain-like"/>
    <property type="match status" value="1"/>
</dbReference>
<comment type="caution">
    <text evidence="2">The sequence shown here is derived from an EMBL/GenBank/DDBJ whole genome shotgun (WGS) entry which is preliminary data.</text>
</comment>
<keyword evidence="3" id="KW-1185">Reference proteome</keyword>
<dbReference type="Gene3D" id="3.40.50.1010">
    <property type="entry name" value="5'-nuclease"/>
    <property type="match status" value="1"/>
</dbReference>
<dbReference type="RefSeq" id="WP_142521308.1">
    <property type="nucleotide sequence ID" value="NZ_CABFWF030000006.1"/>
</dbReference>
<dbReference type="Proteomes" id="UP000606921">
    <property type="component" value="Unassembled WGS sequence"/>
</dbReference>
<evidence type="ECO:0000313" key="3">
    <source>
        <dbReference type="Proteomes" id="UP000606921"/>
    </source>
</evidence>
<protein>
    <submittedName>
        <fullName evidence="2">PIN domain-containing protein</fullName>
    </submittedName>
</protein>
<feature type="domain" description="PIN" evidence="1">
    <location>
        <begin position="2"/>
        <end position="112"/>
    </location>
</feature>
<sequence length="121" mass="13708">MILIDTNIWADHIAKPIPLMNELVETEEVCSHPHVIGELALGNLRQFDLVIRFLKNLRQVKLAEEDEVLHLIKSHRLSGTGIGYTDAHLLASLLLETNARLWTRDKRLGAVAQRFGFAYSP</sequence>
<gene>
    <name evidence="2" type="ORF">REJC140_02440</name>
</gene>
<dbReference type="CDD" id="cd09854">
    <property type="entry name" value="PIN_VapC-like"/>
    <property type="match status" value="1"/>
</dbReference>
<dbReference type="InterPro" id="IPR002716">
    <property type="entry name" value="PIN_dom"/>
</dbReference>
<name>A0ABN7JEI6_9HYPH</name>
<accession>A0ABN7JEI6</accession>
<evidence type="ECO:0000259" key="1">
    <source>
        <dbReference type="Pfam" id="PF01850"/>
    </source>
</evidence>
<proteinExistence type="predicted"/>